<dbReference type="RefSeq" id="WP_016392374.1">
    <property type="nucleotide sequence ID" value="NZ_BSOM01000011.1"/>
</dbReference>
<evidence type="ECO:0000313" key="1">
    <source>
        <dbReference type="EMBL" id="AXM99064.1"/>
    </source>
</evidence>
<accession>A0AAD0R3C5</accession>
<dbReference type="Proteomes" id="UP000256503">
    <property type="component" value="Chromosome"/>
</dbReference>
<gene>
    <name evidence="1" type="ORF">DVB73_16135</name>
</gene>
<name>A0AAD0R3C5_PSEDL</name>
<dbReference type="GeneID" id="49614947"/>
<protein>
    <submittedName>
        <fullName evidence="1">Tryptophan synthase subunit beta</fullName>
    </submittedName>
</protein>
<dbReference type="EMBL" id="CP031146">
    <property type="protein sequence ID" value="AXM99064.1"/>
    <property type="molecule type" value="Genomic_DNA"/>
</dbReference>
<evidence type="ECO:0000313" key="2">
    <source>
        <dbReference type="Proteomes" id="UP000256503"/>
    </source>
</evidence>
<proteinExistence type="predicted"/>
<sequence>MFYVQRDASGVLQRVEAAPYAEYTEMLPADHADIAQWFADDVVENSLKQLKQSDLDMIRVLEDLIEVLTTKGVISITDLPAGAQAKLLSRSTARKALGSLNNLIEDEEDGGLI</sequence>
<reference evidence="1 2" key="1">
    <citation type="submission" date="2018-07" db="EMBL/GenBank/DDBJ databases">
        <title>Complete genome sequence of a Pseudomonas plecoglossicida strain pathogenic to the marine fish, Larimichthys crocea.</title>
        <authorList>
            <person name="Tao Z."/>
        </authorList>
    </citation>
    <scope>NUCLEOTIDE SEQUENCE [LARGE SCALE GENOMIC DNA]</scope>
    <source>
        <strain evidence="1 2">XSDHY-P</strain>
    </source>
</reference>
<dbReference type="AlphaFoldDB" id="A0AAD0R3C5"/>
<organism evidence="1 2">
    <name type="scientific">Pseudomonas plecoglossicida</name>
    <dbReference type="NCBI Taxonomy" id="70775"/>
    <lineage>
        <taxon>Bacteria</taxon>
        <taxon>Pseudomonadati</taxon>
        <taxon>Pseudomonadota</taxon>
        <taxon>Gammaproteobacteria</taxon>
        <taxon>Pseudomonadales</taxon>
        <taxon>Pseudomonadaceae</taxon>
        <taxon>Pseudomonas</taxon>
    </lineage>
</organism>